<evidence type="ECO:0000313" key="1">
    <source>
        <dbReference type="EMBL" id="KAJ8002240.1"/>
    </source>
</evidence>
<dbReference type="Proteomes" id="UP001157502">
    <property type="component" value="Chromosome 14"/>
</dbReference>
<accession>A0ACC2GFH9</accession>
<dbReference type="EMBL" id="CM055741">
    <property type="protein sequence ID" value="KAJ8002240.1"/>
    <property type="molecule type" value="Genomic_DNA"/>
</dbReference>
<protein>
    <submittedName>
        <fullName evidence="1">Uncharacterized protein</fullName>
    </submittedName>
</protein>
<feature type="non-terminal residue" evidence="1">
    <location>
        <position position="113"/>
    </location>
</feature>
<sequence length="113" mass="13126">MRSHPIIGTVGKSIMLPCQLNSSIPVDLPTLKLYWTAEPMKNVHAFYNGDENNSHQLPFYRNRTQMFLDQISSGNFSLLLKELKTDDDQKTFYLFHQQDDKNGHIIIQNKKLC</sequence>
<gene>
    <name evidence="1" type="ORF">DPEC_G00177850</name>
</gene>
<reference evidence="1" key="1">
    <citation type="submission" date="2021-05" db="EMBL/GenBank/DDBJ databases">
        <authorList>
            <person name="Pan Q."/>
            <person name="Jouanno E."/>
            <person name="Zahm M."/>
            <person name="Klopp C."/>
            <person name="Cabau C."/>
            <person name="Louis A."/>
            <person name="Berthelot C."/>
            <person name="Parey E."/>
            <person name="Roest Crollius H."/>
            <person name="Montfort J."/>
            <person name="Robinson-Rechavi M."/>
            <person name="Bouchez O."/>
            <person name="Lampietro C."/>
            <person name="Lopez Roques C."/>
            <person name="Donnadieu C."/>
            <person name="Postlethwait J."/>
            <person name="Bobe J."/>
            <person name="Dillon D."/>
            <person name="Chandos A."/>
            <person name="von Hippel F."/>
            <person name="Guiguen Y."/>
        </authorList>
    </citation>
    <scope>NUCLEOTIDE SEQUENCE</scope>
    <source>
        <strain evidence="1">YG-Jan2019</strain>
    </source>
</reference>
<evidence type="ECO:0000313" key="2">
    <source>
        <dbReference type="Proteomes" id="UP001157502"/>
    </source>
</evidence>
<comment type="caution">
    <text evidence="1">The sequence shown here is derived from an EMBL/GenBank/DDBJ whole genome shotgun (WGS) entry which is preliminary data.</text>
</comment>
<proteinExistence type="predicted"/>
<name>A0ACC2GFH9_DALPE</name>
<organism evidence="1 2">
    <name type="scientific">Dallia pectoralis</name>
    <name type="common">Alaska blackfish</name>
    <dbReference type="NCBI Taxonomy" id="75939"/>
    <lineage>
        <taxon>Eukaryota</taxon>
        <taxon>Metazoa</taxon>
        <taxon>Chordata</taxon>
        <taxon>Craniata</taxon>
        <taxon>Vertebrata</taxon>
        <taxon>Euteleostomi</taxon>
        <taxon>Actinopterygii</taxon>
        <taxon>Neopterygii</taxon>
        <taxon>Teleostei</taxon>
        <taxon>Protacanthopterygii</taxon>
        <taxon>Esociformes</taxon>
        <taxon>Umbridae</taxon>
        <taxon>Dallia</taxon>
    </lineage>
</organism>
<keyword evidence="2" id="KW-1185">Reference proteome</keyword>